<protein>
    <submittedName>
        <fullName evidence="1">Uncharacterized protein</fullName>
    </submittedName>
</protein>
<dbReference type="EMBL" id="JASCXX010000008">
    <property type="protein sequence ID" value="MDI6449094.1"/>
    <property type="molecule type" value="Genomic_DNA"/>
</dbReference>
<dbReference type="RefSeq" id="WP_349244501.1">
    <property type="nucleotide sequence ID" value="NZ_JASCXX010000008.1"/>
</dbReference>
<evidence type="ECO:0000313" key="1">
    <source>
        <dbReference type="EMBL" id="MDI6449094.1"/>
    </source>
</evidence>
<evidence type="ECO:0000313" key="2">
    <source>
        <dbReference type="Proteomes" id="UP001431776"/>
    </source>
</evidence>
<dbReference type="AlphaFoldDB" id="A0AAW6U089"/>
<organism evidence="1 2">
    <name type="scientific">Anaerobaca lacustris</name>
    <dbReference type="NCBI Taxonomy" id="3044600"/>
    <lineage>
        <taxon>Bacteria</taxon>
        <taxon>Pseudomonadati</taxon>
        <taxon>Planctomycetota</taxon>
        <taxon>Phycisphaerae</taxon>
        <taxon>Sedimentisphaerales</taxon>
        <taxon>Anaerobacaceae</taxon>
        <taxon>Anaerobaca</taxon>
    </lineage>
</organism>
<gene>
    <name evidence="1" type="ORF">QJ522_08565</name>
</gene>
<dbReference type="Proteomes" id="UP001431776">
    <property type="component" value="Unassembled WGS sequence"/>
</dbReference>
<proteinExistence type="predicted"/>
<sequence>MTVLVECYPDAAVLRSLGVTKRQLRHERCKGEVVKRVLKLDYAVGVIDEDPGSAQPRDLANYDEVQADGGLRLLVRRGSAERRLIVVCPRLEDWLIRRAKESGIRLQDYDLPSDPHRLHGIPHYEDRQSFQ</sequence>
<comment type="caution">
    <text evidence="1">The sequence shown here is derived from an EMBL/GenBank/DDBJ whole genome shotgun (WGS) entry which is preliminary data.</text>
</comment>
<keyword evidence="2" id="KW-1185">Reference proteome</keyword>
<accession>A0AAW6U089</accession>
<name>A0AAW6U089_9BACT</name>
<reference evidence="1" key="1">
    <citation type="submission" date="2023-05" db="EMBL/GenBank/DDBJ databases">
        <title>Anaerotaeda fermentans gen. nov., sp. nov., a novel anaerobic planctomycete of the new family within the order Sedimentisphaerales isolated from Taman Peninsula, Russia.</title>
        <authorList>
            <person name="Khomyakova M.A."/>
            <person name="Merkel A.Y."/>
            <person name="Slobodkin A.I."/>
        </authorList>
    </citation>
    <scope>NUCLEOTIDE SEQUENCE</scope>
    <source>
        <strain evidence="1">M17dextr</strain>
    </source>
</reference>